<sequence length="281" mass="29675">MRAMFGLVLLIGMALAGFAVYMAQGYINQTESALTQERSFREQLGEVVPVYVVTKALRFGEPVTKEDVQTIYWQKASLPDGTFADEASLFPPDADKPRYVLRPMEKFEPVLAIKVTKPGEPAGLVGALQRGMRAFAVRVDVSSGVSGFVYPGNSVDIYWTGGTPNGDVTRLIETNVSIIAVDQSASGDATGGAIVAQTVTVAVTPEQVARLAQAQATGRLALSLVGTNDDSVTASVEADTQSLLGAVEPQQVVTAAPAAQVCTIKTRKGAEVLEIPIPCTN</sequence>
<dbReference type="CDD" id="cd11614">
    <property type="entry name" value="SAF_CpaB_FlgA_like"/>
    <property type="match status" value="1"/>
</dbReference>
<reference evidence="2 3" key="1">
    <citation type="submission" date="2018-04" db="EMBL/GenBank/DDBJ databases">
        <title>Genome sequencing of Gemmobacter.</title>
        <authorList>
            <person name="Yi H."/>
            <person name="Baek M.-G."/>
        </authorList>
    </citation>
    <scope>NUCLEOTIDE SEQUENCE [LARGE SCALE GENOMIC DNA]</scope>
    <source>
        <strain evidence="2 3">HYN0069</strain>
    </source>
</reference>
<keyword evidence="3" id="KW-1185">Reference proteome</keyword>
<dbReference type="RefSeq" id="WP_108435942.1">
    <property type="nucleotide sequence ID" value="NZ_CP028918.1"/>
</dbReference>
<dbReference type="NCBIfam" id="TIGR03177">
    <property type="entry name" value="pilus_cpaB"/>
    <property type="match status" value="1"/>
</dbReference>
<dbReference type="InterPro" id="IPR013974">
    <property type="entry name" value="SAF"/>
</dbReference>
<dbReference type="SMART" id="SM00858">
    <property type="entry name" value="SAF"/>
    <property type="match status" value="1"/>
</dbReference>
<organism evidence="2 3">
    <name type="scientific">Paragemmobacter aquarius</name>
    <dbReference type="NCBI Taxonomy" id="2169400"/>
    <lineage>
        <taxon>Bacteria</taxon>
        <taxon>Pseudomonadati</taxon>
        <taxon>Pseudomonadota</taxon>
        <taxon>Alphaproteobacteria</taxon>
        <taxon>Rhodobacterales</taxon>
        <taxon>Paracoccaceae</taxon>
        <taxon>Paragemmobacter</taxon>
    </lineage>
</organism>
<gene>
    <name evidence="2" type="primary">cpaB</name>
    <name evidence="2" type="ORF">HYN69_11975</name>
</gene>
<evidence type="ECO:0000313" key="2">
    <source>
        <dbReference type="EMBL" id="AWB49125.1"/>
    </source>
</evidence>
<protein>
    <submittedName>
        <fullName evidence="2">Flp pilus assembly protein CpaB</fullName>
    </submittedName>
</protein>
<dbReference type="OrthoDB" id="163768at2"/>
<dbReference type="EMBL" id="CP028918">
    <property type="protein sequence ID" value="AWB49125.1"/>
    <property type="molecule type" value="Genomic_DNA"/>
</dbReference>
<dbReference type="Proteomes" id="UP000244496">
    <property type="component" value="Chromosome"/>
</dbReference>
<name>A0A2S0UMT9_9RHOB</name>
<dbReference type="InterPro" id="IPR031571">
    <property type="entry name" value="RcpC_dom"/>
</dbReference>
<evidence type="ECO:0000313" key="3">
    <source>
        <dbReference type="Proteomes" id="UP000244496"/>
    </source>
</evidence>
<feature type="domain" description="SAF" evidence="1">
    <location>
        <begin position="48"/>
        <end position="116"/>
    </location>
</feature>
<dbReference type="KEGG" id="geh:HYN69_11975"/>
<dbReference type="InterPro" id="IPR017592">
    <property type="entry name" value="Pilus_assmbl_Flp-typ_CpaB"/>
</dbReference>
<accession>A0A2S0UMT9</accession>
<evidence type="ECO:0000259" key="1">
    <source>
        <dbReference type="SMART" id="SM00858"/>
    </source>
</evidence>
<dbReference type="Pfam" id="PF16976">
    <property type="entry name" value="RcpC"/>
    <property type="match status" value="1"/>
</dbReference>
<dbReference type="AlphaFoldDB" id="A0A2S0UMT9"/>
<proteinExistence type="predicted"/>